<sequence>MQSRGARAVLTELRSLAADDEERLTAAKDRLARAQEEMGAAQSAFDSASTRAEVSQRVACGAEELLADAAQMSDDVPEPPPTPDAAQPPEASRARPTLAQEILAFVRGQERGVQRWEIAAHLSAVRPDIKLSGAGTGTDRTSAGGSAGQGRTRCVRDPSGQGR</sequence>
<feature type="coiled-coil region" evidence="1">
    <location>
        <begin position="10"/>
        <end position="44"/>
    </location>
</feature>
<feature type="region of interest" description="Disordered" evidence="2">
    <location>
        <begin position="65"/>
        <end position="98"/>
    </location>
</feature>
<feature type="region of interest" description="Disordered" evidence="2">
    <location>
        <begin position="126"/>
        <end position="163"/>
    </location>
</feature>
<dbReference type="AlphaFoldDB" id="G2G632"/>
<organism evidence="3 4">
    <name type="scientific">Streptomyces zinciresistens K42</name>
    <dbReference type="NCBI Taxonomy" id="700597"/>
    <lineage>
        <taxon>Bacteria</taxon>
        <taxon>Bacillati</taxon>
        <taxon>Actinomycetota</taxon>
        <taxon>Actinomycetes</taxon>
        <taxon>Kitasatosporales</taxon>
        <taxon>Streptomycetaceae</taxon>
        <taxon>Streptomyces</taxon>
    </lineage>
</organism>
<keyword evidence="4" id="KW-1185">Reference proteome</keyword>
<evidence type="ECO:0000256" key="2">
    <source>
        <dbReference type="SAM" id="MobiDB-lite"/>
    </source>
</evidence>
<evidence type="ECO:0000313" key="3">
    <source>
        <dbReference type="EMBL" id="EGX61121.1"/>
    </source>
</evidence>
<name>G2G632_9ACTN</name>
<reference evidence="3 4" key="1">
    <citation type="submission" date="2011-08" db="EMBL/GenBank/DDBJ databases">
        <authorList>
            <person name="Lin Y."/>
            <person name="Hao X."/>
            <person name="Johnstone L."/>
            <person name="Miller S.J."/>
            <person name="Wei G."/>
            <person name="Rensing C."/>
        </authorList>
    </citation>
    <scope>NUCLEOTIDE SEQUENCE [LARGE SCALE GENOMIC DNA]</scope>
    <source>
        <strain evidence="3 4">K42</strain>
    </source>
</reference>
<proteinExistence type="predicted"/>
<accession>G2G632</accession>
<protein>
    <submittedName>
        <fullName evidence="3">Uncharacterized protein</fullName>
    </submittedName>
</protein>
<dbReference type="Proteomes" id="UP000004217">
    <property type="component" value="Unassembled WGS sequence"/>
</dbReference>
<dbReference type="OrthoDB" id="4243024at2"/>
<gene>
    <name evidence="3" type="ORF">SZN_04691</name>
</gene>
<keyword evidence="1" id="KW-0175">Coiled coil</keyword>
<evidence type="ECO:0000256" key="1">
    <source>
        <dbReference type="SAM" id="Coils"/>
    </source>
</evidence>
<comment type="caution">
    <text evidence="3">The sequence shown here is derived from an EMBL/GenBank/DDBJ whole genome shotgun (WGS) entry which is preliminary data.</text>
</comment>
<evidence type="ECO:0000313" key="4">
    <source>
        <dbReference type="Proteomes" id="UP000004217"/>
    </source>
</evidence>
<dbReference type="EMBL" id="AGBF01000007">
    <property type="protein sequence ID" value="EGX61121.1"/>
    <property type="molecule type" value="Genomic_DNA"/>
</dbReference>